<accession>A0A836BVH7</accession>
<dbReference type="OrthoDB" id="551217at2759"/>
<keyword evidence="3" id="KW-0732">Signal</keyword>
<evidence type="ECO:0000256" key="2">
    <source>
        <dbReference type="SAM" id="Phobius"/>
    </source>
</evidence>
<feature type="compositionally biased region" description="Pro residues" evidence="1">
    <location>
        <begin position="209"/>
        <end position="228"/>
    </location>
</feature>
<protein>
    <submittedName>
        <fullName evidence="4">Uncharacterized protein</fullName>
    </submittedName>
</protein>
<gene>
    <name evidence="4" type="ORF">HYH03_011095</name>
</gene>
<feature type="chain" id="PRO_5032377776" evidence="3">
    <location>
        <begin position="24"/>
        <end position="845"/>
    </location>
</feature>
<evidence type="ECO:0000313" key="4">
    <source>
        <dbReference type="EMBL" id="KAG2490465.1"/>
    </source>
</evidence>
<evidence type="ECO:0000256" key="3">
    <source>
        <dbReference type="SAM" id="SignalP"/>
    </source>
</evidence>
<name>A0A836BVH7_9CHLO</name>
<feature type="region of interest" description="Disordered" evidence="1">
    <location>
        <begin position="191"/>
        <end position="234"/>
    </location>
</feature>
<keyword evidence="5" id="KW-1185">Reference proteome</keyword>
<proteinExistence type="predicted"/>
<keyword evidence="2" id="KW-0472">Membrane</keyword>
<feature type="compositionally biased region" description="Low complexity" evidence="1">
    <location>
        <begin position="92"/>
        <end position="106"/>
    </location>
</feature>
<evidence type="ECO:0000256" key="1">
    <source>
        <dbReference type="SAM" id="MobiDB-lite"/>
    </source>
</evidence>
<feature type="signal peptide" evidence="3">
    <location>
        <begin position="1"/>
        <end position="23"/>
    </location>
</feature>
<keyword evidence="2" id="KW-0812">Transmembrane</keyword>
<feature type="transmembrane region" description="Helical" evidence="2">
    <location>
        <begin position="46"/>
        <end position="69"/>
    </location>
</feature>
<dbReference type="EMBL" id="JAEHOE010000061">
    <property type="protein sequence ID" value="KAG2490465.1"/>
    <property type="molecule type" value="Genomic_DNA"/>
</dbReference>
<keyword evidence="2" id="KW-1133">Transmembrane helix</keyword>
<feature type="region of interest" description="Disordered" evidence="1">
    <location>
        <begin position="79"/>
        <end position="123"/>
    </location>
</feature>
<organism evidence="4 5">
    <name type="scientific">Edaphochlamys debaryana</name>
    <dbReference type="NCBI Taxonomy" id="47281"/>
    <lineage>
        <taxon>Eukaryota</taxon>
        <taxon>Viridiplantae</taxon>
        <taxon>Chlorophyta</taxon>
        <taxon>core chlorophytes</taxon>
        <taxon>Chlorophyceae</taxon>
        <taxon>CS clade</taxon>
        <taxon>Chlamydomonadales</taxon>
        <taxon>Chlamydomonadales incertae sedis</taxon>
        <taxon>Edaphochlamys</taxon>
    </lineage>
</organism>
<feature type="region of interest" description="Disordered" evidence="1">
    <location>
        <begin position="766"/>
        <end position="793"/>
    </location>
</feature>
<comment type="caution">
    <text evidence="4">The sequence shown here is derived from an EMBL/GenBank/DDBJ whole genome shotgun (WGS) entry which is preliminary data.</text>
</comment>
<feature type="transmembrane region" description="Helical" evidence="2">
    <location>
        <begin position="249"/>
        <end position="266"/>
    </location>
</feature>
<dbReference type="AlphaFoldDB" id="A0A836BVH7"/>
<reference evidence="4" key="1">
    <citation type="journal article" date="2020" name="bioRxiv">
        <title>Comparative genomics of Chlamydomonas.</title>
        <authorList>
            <person name="Craig R.J."/>
            <person name="Hasan A.R."/>
            <person name="Ness R.W."/>
            <person name="Keightley P.D."/>
        </authorList>
    </citation>
    <scope>NUCLEOTIDE SEQUENCE</scope>
    <source>
        <strain evidence="4">CCAP 11/70</strain>
    </source>
</reference>
<evidence type="ECO:0000313" key="5">
    <source>
        <dbReference type="Proteomes" id="UP000612055"/>
    </source>
</evidence>
<dbReference type="Proteomes" id="UP000612055">
    <property type="component" value="Unassembled WGS sequence"/>
</dbReference>
<sequence>MGSRGHIIAAGVVALLGIVIVAGTPKEHVTCLALPPGTSKLSAGSVSLPALTALAAVLWAAVLVGGLAAQRERQRWCGHERGRGRGGGIGLKGQQRQQPQALQAGPEGPTRAGVAGAGVGPSDWTRLGPGAGLPYSWNLSTRHPYDALSSRADHMTGPGSAAGAWLGPDLTARGPAGPAPGCYCLKSAGAQDAPARGSRGRPDSQPPAAASPPPPPAPAAPAPAPAPPQESGLRARCVRPSGGCAGRRALAMLAAALLAAGPYGAMGQTNIATLTVKLGTTIPSTDAEGYFWMPLDSKPSMDFTPTGSGQSTQYNALIWYNFMSPSGGNGPISKGGNPLIKGNNGATVAFTPMNETGITSATGGLLAGCYVFRAQLVIAGTMTYVGSAASVGVRVGNFTGNCTNVVNTPPNCDTSKFIYNPPIGWEYGNATVGQPTTGSNCTSLTMSAPAGSCSDSEGTSLSYTWEAYLANSTTVQYTKYGMNVTFTTGLPGLELYPGLWNIRLTIKDNPVNVSLTQTKVLNYNFETVNLCYLNYVPSAPSLTLSSTCGTNVTVTANSSDPNMSPLTYQFLLYNAGGSVVRNSSYLTANSTTYSTTGASPLALGTYTVTCAALPAALARSTFPAAAVSTALARSTFPATAVSTALARSTFPATAVPAALARSSLSSATLTSPLACSALAAPSFPASIASPALAAAPIAALSRAPFATSISLTALPPAAVTSAPLPALSLATIPASLSKPALPTAPATTPLTCAAASASLALPAPRAPSVRASSSSHSTAHSSTASSTAASVPGTTFPHPSVTASSLAWTALASSPLASITETALATSALTISSLSRAAVTAATLS</sequence>